<keyword evidence="3 5" id="KW-0175">Coiled coil</keyword>
<feature type="coiled-coil region" evidence="5">
    <location>
        <begin position="52"/>
        <end position="182"/>
    </location>
</feature>
<organism evidence="6 7">
    <name type="scientific">Herbiconiux moechotypicola</name>
    <dbReference type="NCBI Taxonomy" id="637393"/>
    <lineage>
        <taxon>Bacteria</taxon>
        <taxon>Bacillati</taxon>
        <taxon>Actinomycetota</taxon>
        <taxon>Actinomycetes</taxon>
        <taxon>Micrococcales</taxon>
        <taxon>Microbacteriaceae</taxon>
        <taxon>Herbiconiux</taxon>
    </lineage>
</organism>
<reference evidence="6 7" key="1">
    <citation type="journal article" date="2019" name="Int. J. Syst. Evol. Microbiol.">
        <title>The Global Catalogue of Microorganisms (GCM) 10K type strain sequencing project: providing services to taxonomists for standard genome sequencing and annotation.</title>
        <authorList>
            <consortium name="The Broad Institute Genomics Platform"/>
            <consortium name="The Broad Institute Genome Sequencing Center for Infectious Disease"/>
            <person name="Wu L."/>
            <person name="Ma J."/>
        </authorList>
    </citation>
    <scope>NUCLEOTIDE SEQUENCE [LARGE SCALE GENOMIC DNA]</scope>
    <source>
        <strain evidence="6 7">JCM 16117</strain>
    </source>
</reference>
<keyword evidence="4" id="KW-0233">DNA recombination</keyword>
<dbReference type="InterPro" id="IPR003798">
    <property type="entry name" value="DNA_recombination_RmuC"/>
</dbReference>
<protein>
    <recommendedName>
        <fullName evidence="8">DNA recombination protein RmuC</fullName>
    </recommendedName>
</protein>
<evidence type="ECO:0000256" key="2">
    <source>
        <dbReference type="ARBA" id="ARBA00009840"/>
    </source>
</evidence>
<dbReference type="RefSeq" id="WP_259479671.1">
    <property type="nucleotide sequence ID" value="NZ_BAAAQY010000006.1"/>
</dbReference>
<sequence length="569" mass="61402">MDALLPLVIGLVLGLALGVAGGLLVARARKTDARGTVDPAVESALAERTADLVQVRGRVEQLVEERAQLQSRLAGVEATATALREQAEASAAVSRERLEFATEQARERLSAQDEQYRAQIAAQEDRLAEFQERLRALKEAEAARIEEDGKVLVALSPVQESLKAVQAKVVELETQRQQQYGELSQQLKSATESEERLRSTAESLASALRSNSTRGVWGETQLRSVVEAAGLIERVDFDVQTSIVSDSGAGRPDMVVHLPGGKNIAVDAKVPFDAYLEASAIPASATGAEGERRAQLMKRHVKALRDHITALGTKGYWNGLEASPELVIAFIPSESLVSSALEADPAIMEFAFGRKVALASPVTLWSVLKTVAFSWQQDVLTQEARQLFDLSQQLYTRLGKTATHIEKLGRTIDRTVKDYNAFIGSFERQVFPTARKLGALSSDSLFPELGTLEESPRELSSHELLAELEAAPVGADELAERRAGDGALAGAAAGRAGASVTRSDGEPDADFDAAEDAAREAEVERTIAEFDALGGGSARRDDAYLDHEHSRVIELEITLDDDLDTGTTR</sequence>
<keyword evidence="7" id="KW-1185">Reference proteome</keyword>
<dbReference type="PANTHER" id="PTHR30563">
    <property type="entry name" value="DNA RECOMBINATION PROTEIN RMUC"/>
    <property type="match status" value="1"/>
</dbReference>
<evidence type="ECO:0000256" key="5">
    <source>
        <dbReference type="SAM" id="Coils"/>
    </source>
</evidence>
<comment type="similarity">
    <text evidence="2">Belongs to the RmuC family.</text>
</comment>
<evidence type="ECO:0000313" key="6">
    <source>
        <dbReference type="EMBL" id="GAA2236599.1"/>
    </source>
</evidence>
<dbReference type="Pfam" id="PF02646">
    <property type="entry name" value="RmuC"/>
    <property type="match status" value="1"/>
</dbReference>
<name>A0ABN3DMU3_9MICO</name>
<evidence type="ECO:0000313" key="7">
    <source>
        <dbReference type="Proteomes" id="UP001500929"/>
    </source>
</evidence>
<evidence type="ECO:0000256" key="3">
    <source>
        <dbReference type="ARBA" id="ARBA00023054"/>
    </source>
</evidence>
<proteinExistence type="inferred from homology"/>
<comment type="caution">
    <text evidence="6">The sequence shown here is derived from an EMBL/GenBank/DDBJ whole genome shotgun (WGS) entry which is preliminary data.</text>
</comment>
<comment type="function">
    <text evidence="1">Involved in DNA recombination.</text>
</comment>
<gene>
    <name evidence="6" type="ORF">GCM10009851_21980</name>
</gene>
<dbReference type="EMBL" id="BAAAQY010000006">
    <property type="protein sequence ID" value="GAA2236599.1"/>
    <property type="molecule type" value="Genomic_DNA"/>
</dbReference>
<evidence type="ECO:0000256" key="4">
    <source>
        <dbReference type="ARBA" id="ARBA00023172"/>
    </source>
</evidence>
<dbReference type="Proteomes" id="UP001500929">
    <property type="component" value="Unassembled WGS sequence"/>
</dbReference>
<evidence type="ECO:0008006" key="8">
    <source>
        <dbReference type="Google" id="ProtNLM"/>
    </source>
</evidence>
<accession>A0ABN3DMU3</accession>
<evidence type="ECO:0000256" key="1">
    <source>
        <dbReference type="ARBA" id="ARBA00003416"/>
    </source>
</evidence>
<dbReference type="PANTHER" id="PTHR30563:SF0">
    <property type="entry name" value="DNA RECOMBINATION PROTEIN RMUC"/>
    <property type="match status" value="1"/>
</dbReference>